<feature type="transmembrane region" description="Helical" evidence="4">
    <location>
        <begin position="175"/>
        <end position="195"/>
    </location>
</feature>
<feature type="transmembrane region" description="Helical" evidence="4">
    <location>
        <begin position="148"/>
        <end position="169"/>
    </location>
</feature>
<dbReference type="PANTHER" id="PTHR11360:SF284">
    <property type="entry name" value="EG:103B4.3 PROTEIN-RELATED"/>
    <property type="match status" value="1"/>
</dbReference>
<feature type="transmembrane region" description="Helical" evidence="4">
    <location>
        <begin position="88"/>
        <end position="107"/>
    </location>
</feature>
<accession>A0A177NPB5</accession>
<feature type="domain" description="Major facilitator superfamily (MFS) profile" evidence="5">
    <location>
        <begin position="22"/>
        <end position="415"/>
    </location>
</feature>
<evidence type="ECO:0000259" key="5">
    <source>
        <dbReference type="PROSITE" id="PS50850"/>
    </source>
</evidence>
<dbReference type="EMBL" id="LUUJ01000054">
    <property type="protein sequence ID" value="OAI18880.1"/>
    <property type="molecule type" value="Genomic_DNA"/>
</dbReference>
<comment type="caution">
    <text evidence="6">The sequence shown here is derived from an EMBL/GenBank/DDBJ whole genome shotgun (WGS) entry which is preliminary data.</text>
</comment>
<organism evidence="6 7">
    <name type="scientific">Methylomonas koyamae</name>
    <dbReference type="NCBI Taxonomy" id="702114"/>
    <lineage>
        <taxon>Bacteria</taxon>
        <taxon>Pseudomonadati</taxon>
        <taxon>Pseudomonadota</taxon>
        <taxon>Gammaproteobacteria</taxon>
        <taxon>Methylococcales</taxon>
        <taxon>Methylococcaceae</taxon>
        <taxon>Methylomonas</taxon>
    </lineage>
</organism>
<dbReference type="SUPFAM" id="SSF103473">
    <property type="entry name" value="MFS general substrate transporter"/>
    <property type="match status" value="1"/>
</dbReference>
<evidence type="ECO:0000313" key="6">
    <source>
        <dbReference type="EMBL" id="OAI18880.1"/>
    </source>
</evidence>
<keyword evidence="2 4" id="KW-1133">Transmembrane helix</keyword>
<sequence>MFKSLVVTPKNHAYSVHYAWVILAVTFLCLFMASALRSVPGIIMLSLEQEFAWNRETISGAISLNLLLFGLAGPFLGRLMDVYGAKRISVITLILSVAGAGGSVFMQESWQLYLLWGLLIGAGSGGTSMIMGSALINRWFHKHRGLALGILGAAFSSGQLVFTPVLMQINVHEGWRAATLFIAVGLGLVALPLVLKFLRDDPESKGLSAYGDHGVHRTMLKPDQNPMRSAMRSPQFWLLALSFGICGLTTSGLFQTHLIPHGIEHGFTEMTMAMSLGVMGAADVFGTILSGWLCDRYGKRWPLAFYYVVRGATLIVLPSIDTTGQLMLFSIIYGMNWLSTIPATSALTADLFGKQNVGVVFGWICFAHQIGAAIAAYSAGYVHSLMGDYHLAFVASGLFAFIATGIVVFIREPQTV</sequence>
<dbReference type="Gene3D" id="1.20.1250.20">
    <property type="entry name" value="MFS general substrate transporter like domains"/>
    <property type="match status" value="2"/>
</dbReference>
<gene>
    <name evidence="6" type="ORF">A1507_08210</name>
</gene>
<evidence type="ECO:0000256" key="2">
    <source>
        <dbReference type="ARBA" id="ARBA00022989"/>
    </source>
</evidence>
<keyword evidence="1 4" id="KW-0812">Transmembrane</keyword>
<dbReference type="InterPro" id="IPR011701">
    <property type="entry name" value="MFS"/>
</dbReference>
<feature type="transmembrane region" description="Helical" evidence="4">
    <location>
        <begin position="236"/>
        <end position="254"/>
    </location>
</feature>
<feature type="transmembrane region" description="Helical" evidence="4">
    <location>
        <begin position="274"/>
        <end position="294"/>
    </location>
</feature>
<dbReference type="OrthoDB" id="146345at2"/>
<dbReference type="InterPro" id="IPR020846">
    <property type="entry name" value="MFS_dom"/>
</dbReference>
<feature type="transmembrane region" description="Helical" evidence="4">
    <location>
        <begin position="326"/>
        <end position="347"/>
    </location>
</feature>
<reference evidence="6 7" key="1">
    <citation type="submission" date="2016-03" db="EMBL/GenBank/DDBJ databases">
        <authorList>
            <person name="Ploux O."/>
        </authorList>
    </citation>
    <scope>NUCLEOTIDE SEQUENCE [LARGE SCALE GENOMIC DNA]</scope>
    <source>
        <strain evidence="6 7">R-45378</strain>
    </source>
</reference>
<name>A0A177NPB5_9GAMM</name>
<dbReference type="PROSITE" id="PS50850">
    <property type="entry name" value="MFS"/>
    <property type="match status" value="1"/>
</dbReference>
<dbReference type="GO" id="GO:0022857">
    <property type="term" value="F:transmembrane transporter activity"/>
    <property type="evidence" value="ECO:0007669"/>
    <property type="project" value="InterPro"/>
</dbReference>
<evidence type="ECO:0000256" key="4">
    <source>
        <dbReference type="SAM" id="Phobius"/>
    </source>
</evidence>
<dbReference type="RefSeq" id="WP_064039765.1">
    <property type="nucleotide sequence ID" value="NZ_LUUJ01000054.1"/>
</dbReference>
<dbReference type="InterPro" id="IPR036259">
    <property type="entry name" value="MFS_trans_sf"/>
</dbReference>
<feature type="transmembrane region" description="Helical" evidence="4">
    <location>
        <begin position="359"/>
        <end position="377"/>
    </location>
</feature>
<keyword evidence="3 4" id="KW-0472">Membrane</keyword>
<dbReference type="Pfam" id="PF07690">
    <property type="entry name" value="MFS_1"/>
    <property type="match status" value="1"/>
</dbReference>
<feature type="transmembrane region" description="Helical" evidence="4">
    <location>
        <begin position="301"/>
        <end position="320"/>
    </location>
</feature>
<feature type="transmembrane region" description="Helical" evidence="4">
    <location>
        <begin position="20"/>
        <end position="45"/>
    </location>
</feature>
<dbReference type="InterPro" id="IPR050327">
    <property type="entry name" value="Proton-linked_MCT"/>
</dbReference>
<dbReference type="AlphaFoldDB" id="A0A177NPB5"/>
<feature type="transmembrane region" description="Helical" evidence="4">
    <location>
        <begin position="57"/>
        <end position="76"/>
    </location>
</feature>
<protein>
    <submittedName>
        <fullName evidence="6">MFS transporter</fullName>
    </submittedName>
</protein>
<evidence type="ECO:0000256" key="3">
    <source>
        <dbReference type="ARBA" id="ARBA00023136"/>
    </source>
</evidence>
<evidence type="ECO:0000256" key="1">
    <source>
        <dbReference type="ARBA" id="ARBA00022692"/>
    </source>
</evidence>
<evidence type="ECO:0000313" key="7">
    <source>
        <dbReference type="Proteomes" id="UP000077857"/>
    </source>
</evidence>
<feature type="transmembrane region" description="Helical" evidence="4">
    <location>
        <begin position="113"/>
        <end position="136"/>
    </location>
</feature>
<dbReference type="Proteomes" id="UP000077857">
    <property type="component" value="Unassembled WGS sequence"/>
</dbReference>
<feature type="transmembrane region" description="Helical" evidence="4">
    <location>
        <begin position="389"/>
        <end position="410"/>
    </location>
</feature>
<dbReference type="CDD" id="cd17355">
    <property type="entry name" value="MFS_YcxA_like"/>
    <property type="match status" value="1"/>
</dbReference>
<proteinExistence type="predicted"/>
<dbReference type="PANTHER" id="PTHR11360">
    <property type="entry name" value="MONOCARBOXYLATE TRANSPORTER"/>
    <property type="match status" value="1"/>
</dbReference>